<reference evidence="3" key="1">
    <citation type="journal article" date="2005" name="Nature">
        <title>The map-based sequence of the rice genome.</title>
        <authorList>
            <consortium name="International rice genome sequencing project (IRGSP)"/>
            <person name="Matsumoto T."/>
            <person name="Wu J."/>
            <person name="Kanamori H."/>
            <person name="Katayose Y."/>
            <person name="Fujisawa M."/>
            <person name="Namiki N."/>
            <person name="Mizuno H."/>
            <person name="Yamamoto K."/>
            <person name="Antonio B.A."/>
            <person name="Baba T."/>
            <person name="Sakata K."/>
            <person name="Nagamura Y."/>
            <person name="Aoki H."/>
            <person name="Arikawa K."/>
            <person name="Arita K."/>
            <person name="Bito T."/>
            <person name="Chiden Y."/>
            <person name="Fujitsuka N."/>
            <person name="Fukunaka R."/>
            <person name="Hamada M."/>
            <person name="Harada C."/>
            <person name="Hayashi A."/>
            <person name="Hijishita S."/>
            <person name="Honda M."/>
            <person name="Hosokawa S."/>
            <person name="Ichikawa Y."/>
            <person name="Idonuma A."/>
            <person name="Iijima M."/>
            <person name="Ikeda M."/>
            <person name="Ikeno M."/>
            <person name="Ito K."/>
            <person name="Ito S."/>
            <person name="Ito T."/>
            <person name="Ito Y."/>
            <person name="Ito Y."/>
            <person name="Iwabuchi A."/>
            <person name="Kamiya K."/>
            <person name="Karasawa W."/>
            <person name="Kurita K."/>
            <person name="Katagiri S."/>
            <person name="Kikuta A."/>
            <person name="Kobayashi H."/>
            <person name="Kobayashi N."/>
            <person name="Machita K."/>
            <person name="Maehara T."/>
            <person name="Masukawa M."/>
            <person name="Mizubayashi T."/>
            <person name="Mukai Y."/>
            <person name="Nagasaki H."/>
            <person name="Nagata Y."/>
            <person name="Naito S."/>
            <person name="Nakashima M."/>
            <person name="Nakama Y."/>
            <person name="Nakamichi Y."/>
            <person name="Nakamura M."/>
            <person name="Meguro A."/>
            <person name="Negishi M."/>
            <person name="Ohta I."/>
            <person name="Ohta T."/>
            <person name="Okamoto M."/>
            <person name="Ono N."/>
            <person name="Saji S."/>
            <person name="Sakaguchi M."/>
            <person name="Sakai K."/>
            <person name="Shibata M."/>
            <person name="Shimokawa T."/>
            <person name="Song J."/>
            <person name="Takazaki Y."/>
            <person name="Terasawa K."/>
            <person name="Tsugane M."/>
            <person name="Tsuji K."/>
            <person name="Ueda S."/>
            <person name="Waki K."/>
            <person name="Yamagata H."/>
            <person name="Yamamoto M."/>
            <person name="Yamamoto S."/>
            <person name="Yamane H."/>
            <person name="Yoshiki S."/>
            <person name="Yoshihara R."/>
            <person name="Yukawa K."/>
            <person name="Zhong H."/>
            <person name="Yano M."/>
            <person name="Yuan Q."/>
            <person name="Ouyang S."/>
            <person name="Liu J."/>
            <person name="Jones K.M."/>
            <person name="Gansberger K."/>
            <person name="Moffat K."/>
            <person name="Hill J."/>
            <person name="Bera J."/>
            <person name="Fadrosh D."/>
            <person name="Jin S."/>
            <person name="Johri S."/>
            <person name="Kim M."/>
            <person name="Overton L."/>
            <person name="Reardon M."/>
            <person name="Tsitrin T."/>
            <person name="Vuong H."/>
            <person name="Weaver B."/>
            <person name="Ciecko A."/>
            <person name="Tallon L."/>
            <person name="Jackson J."/>
            <person name="Pai G."/>
            <person name="Aken S.V."/>
            <person name="Utterback T."/>
            <person name="Reidmuller S."/>
            <person name="Feldblyum T."/>
            <person name="Hsiao J."/>
            <person name="Zismann V."/>
            <person name="Iobst S."/>
            <person name="de Vazeille A.R."/>
            <person name="Buell C.R."/>
            <person name="Ying K."/>
            <person name="Li Y."/>
            <person name="Lu T."/>
            <person name="Huang Y."/>
            <person name="Zhao Q."/>
            <person name="Feng Q."/>
            <person name="Zhang L."/>
            <person name="Zhu J."/>
            <person name="Weng Q."/>
            <person name="Mu J."/>
            <person name="Lu Y."/>
            <person name="Fan D."/>
            <person name="Liu Y."/>
            <person name="Guan J."/>
            <person name="Zhang Y."/>
            <person name="Yu S."/>
            <person name="Liu X."/>
            <person name="Zhang Y."/>
            <person name="Hong G."/>
            <person name="Han B."/>
            <person name="Choisne N."/>
            <person name="Demange N."/>
            <person name="Orjeda G."/>
            <person name="Samain S."/>
            <person name="Cattolico L."/>
            <person name="Pelletier E."/>
            <person name="Couloux A."/>
            <person name="Segurens B."/>
            <person name="Wincker P."/>
            <person name="D'Hont A."/>
            <person name="Scarpelli C."/>
            <person name="Weissenbach J."/>
            <person name="Salanoubat M."/>
            <person name="Quetier F."/>
            <person name="Yu Y."/>
            <person name="Kim H.R."/>
            <person name="Rambo T."/>
            <person name="Currie J."/>
            <person name="Collura K."/>
            <person name="Luo M."/>
            <person name="Yang T."/>
            <person name="Ammiraju J.S.S."/>
            <person name="Engler F."/>
            <person name="Soderlund C."/>
            <person name="Wing R.A."/>
            <person name="Palmer L.E."/>
            <person name="de la Bastide M."/>
            <person name="Spiegel L."/>
            <person name="Nascimento L."/>
            <person name="Zutavern T."/>
            <person name="O'Shaughnessy A."/>
            <person name="Dike S."/>
            <person name="Dedhia N."/>
            <person name="Preston R."/>
            <person name="Balija V."/>
            <person name="McCombie W.R."/>
            <person name="Chow T."/>
            <person name="Chen H."/>
            <person name="Chung M."/>
            <person name="Chen C."/>
            <person name="Shaw J."/>
            <person name="Wu H."/>
            <person name="Hsiao K."/>
            <person name="Chao Y."/>
            <person name="Chu M."/>
            <person name="Cheng C."/>
            <person name="Hour A."/>
            <person name="Lee P."/>
            <person name="Lin S."/>
            <person name="Lin Y."/>
            <person name="Liou J."/>
            <person name="Liu S."/>
            <person name="Hsing Y."/>
            <person name="Raghuvanshi S."/>
            <person name="Mohanty A."/>
            <person name="Bharti A.K."/>
            <person name="Gaur A."/>
            <person name="Gupta V."/>
            <person name="Kumar D."/>
            <person name="Ravi V."/>
            <person name="Vij S."/>
            <person name="Kapur A."/>
            <person name="Khurana P."/>
            <person name="Khurana P."/>
            <person name="Khurana J.P."/>
            <person name="Tyagi A.K."/>
            <person name="Gaikwad K."/>
            <person name="Singh A."/>
            <person name="Dalal V."/>
            <person name="Srivastava S."/>
            <person name="Dixit A."/>
            <person name="Pal A.K."/>
            <person name="Ghazi I.A."/>
            <person name="Yadav M."/>
            <person name="Pandit A."/>
            <person name="Bhargava A."/>
            <person name="Sureshbabu K."/>
            <person name="Batra K."/>
            <person name="Sharma T.R."/>
            <person name="Mohapatra T."/>
            <person name="Singh N.K."/>
            <person name="Messing J."/>
            <person name="Nelson A.B."/>
            <person name="Fuks G."/>
            <person name="Kavchok S."/>
            <person name="Keizer G."/>
            <person name="Linton E."/>
            <person name="Llaca V."/>
            <person name="Song R."/>
            <person name="Tanyolac B."/>
            <person name="Young S."/>
            <person name="Ho-Il K."/>
            <person name="Hahn J.H."/>
            <person name="Sangsakoo G."/>
            <person name="Vanavichit A."/>
            <person name="de Mattos Luiz.A.T."/>
            <person name="Zimmer P.D."/>
            <person name="Malone G."/>
            <person name="Dellagostin O."/>
            <person name="de Oliveira A.C."/>
            <person name="Bevan M."/>
            <person name="Bancroft I."/>
            <person name="Minx P."/>
            <person name="Cordum H."/>
            <person name="Wilson R."/>
            <person name="Cheng Z."/>
            <person name="Jin W."/>
            <person name="Jiang J."/>
            <person name="Leong S.A."/>
            <person name="Iwama H."/>
            <person name="Gojobori T."/>
            <person name="Itoh T."/>
            <person name="Niimura Y."/>
            <person name="Fujii Y."/>
            <person name="Habara T."/>
            <person name="Sakai H."/>
            <person name="Sato Y."/>
            <person name="Wilson G."/>
            <person name="Kumar K."/>
            <person name="McCouch S."/>
            <person name="Juretic N."/>
            <person name="Hoen D."/>
            <person name="Wright S."/>
            <person name="Bruskiewich R."/>
            <person name="Bureau T."/>
            <person name="Miyao A."/>
            <person name="Hirochika H."/>
            <person name="Nishikawa T."/>
            <person name="Kadowaki K."/>
            <person name="Sugiura M."/>
            <person name="Burr B."/>
            <person name="Sasaki T."/>
        </authorList>
    </citation>
    <scope>NUCLEOTIDE SEQUENCE [LARGE SCALE GENOMIC DNA]</scope>
    <source>
        <strain evidence="3">cv. Nipponbare</strain>
    </source>
</reference>
<dbReference type="AlphaFoldDB" id="A0A0P0XAN7"/>
<evidence type="ECO:0000313" key="3">
    <source>
        <dbReference type="Proteomes" id="UP000059680"/>
    </source>
</evidence>
<dbReference type="InParanoid" id="A0A0P0XAN7"/>
<reference evidence="2 3" key="2">
    <citation type="journal article" date="2013" name="Plant Cell Physiol.">
        <title>Rice Annotation Project Database (RAP-DB): an integrative and interactive database for rice genomics.</title>
        <authorList>
            <person name="Sakai H."/>
            <person name="Lee S.S."/>
            <person name="Tanaka T."/>
            <person name="Numa H."/>
            <person name="Kim J."/>
            <person name="Kawahara Y."/>
            <person name="Wakimoto H."/>
            <person name="Yang C.C."/>
            <person name="Iwamoto M."/>
            <person name="Abe T."/>
            <person name="Yamada Y."/>
            <person name="Muto A."/>
            <person name="Inokuchi H."/>
            <person name="Ikemura T."/>
            <person name="Matsumoto T."/>
            <person name="Sasaki T."/>
            <person name="Itoh T."/>
        </authorList>
    </citation>
    <scope>NUCLEOTIDE SEQUENCE [LARGE SCALE GENOMIC DNA]</scope>
    <source>
        <strain evidence="3">cv. Nipponbare</strain>
    </source>
</reference>
<keyword evidence="3" id="KW-1185">Reference proteome</keyword>
<feature type="non-terminal residue" evidence="2">
    <location>
        <position position="1"/>
    </location>
</feature>
<dbReference type="PaxDb" id="39947-A0A0P0XAN7"/>
<dbReference type="Gramene" id="Os08t0103100-01">
    <property type="protein sequence ID" value="Os08t0103100-01"/>
    <property type="gene ID" value="Os08g0103100"/>
</dbReference>
<accession>A0A0P0XAN7</accession>
<gene>
    <name evidence="2" type="ordered locus">Os08g0103100</name>
    <name evidence="2" type="ORF">OSNPB_080103100</name>
</gene>
<protein>
    <submittedName>
        <fullName evidence="2">Os08g0103100 protein</fullName>
    </submittedName>
</protein>
<reference evidence="2 3" key="3">
    <citation type="journal article" date="2013" name="Rice">
        <title>Improvement of the Oryza sativa Nipponbare reference genome using next generation sequence and optical map data.</title>
        <authorList>
            <person name="Kawahara Y."/>
            <person name="de la Bastide M."/>
            <person name="Hamilton J.P."/>
            <person name="Kanamori H."/>
            <person name="McCombie W.R."/>
            <person name="Ouyang S."/>
            <person name="Schwartz D.C."/>
            <person name="Tanaka T."/>
            <person name="Wu J."/>
            <person name="Zhou S."/>
            <person name="Childs K.L."/>
            <person name="Davidson R.M."/>
            <person name="Lin H."/>
            <person name="Quesada-Ocampo L."/>
            <person name="Vaillancourt B."/>
            <person name="Sakai H."/>
            <person name="Lee S.S."/>
            <person name="Kim J."/>
            <person name="Numa H."/>
            <person name="Itoh T."/>
            <person name="Buell C.R."/>
            <person name="Matsumoto T."/>
        </authorList>
    </citation>
    <scope>NUCLEOTIDE SEQUENCE [LARGE SCALE GENOMIC DNA]</scope>
    <source>
        <strain evidence="3">cv. Nipponbare</strain>
    </source>
</reference>
<name>A0A0P0XAN7_ORYSJ</name>
<feature type="region of interest" description="Disordered" evidence="1">
    <location>
        <begin position="48"/>
        <end position="74"/>
    </location>
</feature>
<dbReference type="EMBL" id="AP014964">
    <property type="protein sequence ID" value="BAT03419.1"/>
    <property type="molecule type" value="Genomic_DNA"/>
</dbReference>
<dbReference type="Proteomes" id="UP000059680">
    <property type="component" value="Chromosome 8"/>
</dbReference>
<evidence type="ECO:0000313" key="2">
    <source>
        <dbReference type="EMBL" id="BAT03419.1"/>
    </source>
</evidence>
<feature type="compositionally biased region" description="Gly residues" evidence="1">
    <location>
        <begin position="52"/>
        <end position="70"/>
    </location>
</feature>
<evidence type="ECO:0000256" key="1">
    <source>
        <dbReference type="SAM" id="MobiDB-lite"/>
    </source>
</evidence>
<proteinExistence type="predicted"/>
<organism evidence="2 3">
    <name type="scientific">Oryza sativa subsp. japonica</name>
    <name type="common">Rice</name>
    <dbReference type="NCBI Taxonomy" id="39947"/>
    <lineage>
        <taxon>Eukaryota</taxon>
        <taxon>Viridiplantae</taxon>
        <taxon>Streptophyta</taxon>
        <taxon>Embryophyta</taxon>
        <taxon>Tracheophyta</taxon>
        <taxon>Spermatophyta</taxon>
        <taxon>Magnoliopsida</taxon>
        <taxon>Liliopsida</taxon>
        <taxon>Poales</taxon>
        <taxon>Poaceae</taxon>
        <taxon>BOP clade</taxon>
        <taxon>Oryzoideae</taxon>
        <taxon>Oryzeae</taxon>
        <taxon>Oryzinae</taxon>
        <taxon>Oryza</taxon>
        <taxon>Oryza sativa</taxon>
    </lineage>
</organism>
<sequence length="126" mass="13482">FSVCSAKYLPYFILFLSCLQVAQHIFGLFYDSASYQILCYLKATDPATARGAGSGSGGGARGVGSGSEGGSGHRRWIRQRHVVQAVDRAWGSGGEARERDPTAAAAFYLHERTPAGLRITPPPPPR</sequence>